<keyword evidence="2" id="KW-1185">Reference proteome</keyword>
<sequence>MGARWISYLRKLELEAILKEFSLEATGSVEEMRGRSAAFNSREDQELKVIERLREWEAEINAAMSENKQRAPSPVPPGSTQLQVLPIEGISTPEIISAMEKNLAREYFPSENRDDRSYTGIPSPLFSISMSGPMPTKSTRKRCHKRYQDF</sequence>
<proteinExistence type="predicted"/>
<reference evidence="2" key="1">
    <citation type="submission" date="2025-05" db="UniProtKB">
        <authorList>
            <consortium name="RefSeq"/>
        </authorList>
    </citation>
    <scope>NUCLEOTIDE SEQUENCE [LARGE SCALE GENOMIC DNA]</scope>
</reference>
<evidence type="ECO:0000256" key="1">
    <source>
        <dbReference type="SAM" id="MobiDB-lite"/>
    </source>
</evidence>
<name>A0ABM4TWQ8_DROSZ</name>
<reference evidence="3" key="2">
    <citation type="submission" date="2025-08" db="UniProtKB">
        <authorList>
            <consortium name="RefSeq"/>
        </authorList>
    </citation>
    <scope>IDENTIFICATION</scope>
</reference>
<feature type="region of interest" description="Disordered" evidence="1">
    <location>
        <begin position="110"/>
        <end position="150"/>
    </location>
</feature>
<organism evidence="2 3">
    <name type="scientific">Drosophila suzukii</name>
    <name type="common">Spotted-wing drosophila fruit fly</name>
    <dbReference type="NCBI Taxonomy" id="28584"/>
    <lineage>
        <taxon>Eukaryota</taxon>
        <taxon>Metazoa</taxon>
        <taxon>Ecdysozoa</taxon>
        <taxon>Arthropoda</taxon>
        <taxon>Hexapoda</taxon>
        <taxon>Insecta</taxon>
        <taxon>Pterygota</taxon>
        <taxon>Neoptera</taxon>
        <taxon>Endopterygota</taxon>
        <taxon>Diptera</taxon>
        <taxon>Brachycera</taxon>
        <taxon>Muscomorpha</taxon>
        <taxon>Ephydroidea</taxon>
        <taxon>Drosophilidae</taxon>
        <taxon>Drosophila</taxon>
        <taxon>Sophophora</taxon>
    </lineage>
</organism>
<dbReference type="Proteomes" id="UP001652628">
    <property type="component" value="Chromosome 2"/>
</dbReference>
<protein>
    <submittedName>
        <fullName evidence="3">Uncharacterized protein isoform X1</fullName>
    </submittedName>
</protein>
<dbReference type="RefSeq" id="XP_070854406.1">
    <property type="nucleotide sequence ID" value="XM_070998305.1"/>
</dbReference>
<gene>
    <name evidence="3" type="primary">LOC136117749</name>
</gene>
<feature type="compositionally biased region" description="Basic residues" evidence="1">
    <location>
        <begin position="138"/>
        <end position="150"/>
    </location>
</feature>
<evidence type="ECO:0000313" key="2">
    <source>
        <dbReference type="Proteomes" id="UP001652628"/>
    </source>
</evidence>
<accession>A0ABM4TWQ8</accession>
<evidence type="ECO:0000313" key="3">
    <source>
        <dbReference type="RefSeq" id="XP_070854406.1"/>
    </source>
</evidence>
<dbReference type="GeneID" id="136117749"/>